<dbReference type="PROSITE" id="PS00889">
    <property type="entry name" value="CNMP_BINDING_2"/>
    <property type="match status" value="1"/>
</dbReference>
<dbReference type="Pfam" id="PF00027">
    <property type="entry name" value="cNMP_binding"/>
    <property type="match status" value="1"/>
</dbReference>
<dbReference type="InterPro" id="IPR000961">
    <property type="entry name" value="AGC-kinase_C"/>
</dbReference>
<evidence type="ECO:0000256" key="3">
    <source>
        <dbReference type="ARBA" id="ARBA00022527"/>
    </source>
</evidence>
<dbReference type="PROSITE" id="PS50042">
    <property type="entry name" value="CNMP_BINDING_3"/>
    <property type="match status" value="1"/>
</dbReference>
<comment type="caution">
    <text evidence="15">The sequence shown here is derived from an EMBL/GenBank/DDBJ whole genome shotgun (WGS) entry which is preliminary data.</text>
</comment>
<feature type="domain" description="AGC-kinase C-terminal" evidence="14">
    <location>
        <begin position="394"/>
        <end position="447"/>
    </location>
</feature>
<dbReference type="PROSITE" id="PS00108">
    <property type="entry name" value="PROTEIN_KINASE_ST"/>
    <property type="match status" value="1"/>
</dbReference>
<keyword evidence="3" id="KW-0723">Serine/threonine-protein kinase</keyword>
<comment type="catalytic activity">
    <reaction evidence="10">
        <text>L-threonyl-[protein] + ATP = O-phospho-L-threonyl-[protein] + ADP + H(+)</text>
        <dbReference type="Rhea" id="RHEA:46608"/>
        <dbReference type="Rhea" id="RHEA-COMP:11060"/>
        <dbReference type="Rhea" id="RHEA-COMP:11605"/>
        <dbReference type="ChEBI" id="CHEBI:15378"/>
        <dbReference type="ChEBI" id="CHEBI:30013"/>
        <dbReference type="ChEBI" id="CHEBI:30616"/>
        <dbReference type="ChEBI" id="CHEBI:61977"/>
        <dbReference type="ChEBI" id="CHEBI:456216"/>
        <dbReference type="EC" id="2.7.11.12"/>
    </reaction>
</comment>
<evidence type="ECO:0000313" key="16">
    <source>
        <dbReference type="Proteomes" id="UP001189429"/>
    </source>
</evidence>
<dbReference type="InterPro" id="IPR018490">
    <property type="entry name" value="cNMP-bd_dom_sf"/>
</dbReference>
<dbReference type="PROSITE" id="PS00888">
    <property type="entry name" value="CNMP_BINDING_1"/>
    <property type="match status" value="1"/>
</dbReference>
<dbReference type="SUPFAM" id="SSF51206">
    <property type="entry name" value="cAMP-binding domain-like"/>
    <property type="match status" value="1"/>
</dbReference>
<organism evidence="15 16">
    <name type="scientific">Prorocentrum cordatum</name>
    <dbReference type="NCBI Taxonomy" id="2364126"/>
    <lineage>
        <taxon>Eukaryota</taxon>
        <taxon>Sar</taxon>
        <taxon>Alveolata</taxon>
        <taxon>Dinophyceae</taxon>
        <taxon>Prorocentrales</taxon>
        <taxon>Prorocentraceae</taxon>
        <taxon>Prorocentrum</taxon>
    </lineage>
</organism>
<dbReference type="Gene3D" id="1.10.510.10">
    <property type="entry name" value="Transferase(Phosphotransferase) domain 1"/>
    <property type="match status" value="1"/>
</dbReference>
<dbReference type="SMART" id="SM00220">
    <property type="entry name" value="S_TKc"/>
    <property type="match status" value="1"/>
</dbReference>
<evidence type="ECO:0000259" key="13">
    <source>
        <dbReference type="PROSITE" id="PS50042"/>
    </source>
</evidence>
<protein>
    <recommendedName>
        <fullName evidence="2">cGMP-dependent protein kinase</fullName>
        <ecNumber evidence="2">2.7.11.12</ecNumber>
    </recommendedName>
</protein>
<dbReference type="Pfam" id="PF00069">
    <property type="entry name" value="Pkinase"/>
    <property type="match status" value="1"/>
</dbReference>
<keyword evidence="4" id="KW-0140">cGMP</keyword>
<evidence type="ECO:0000256" key="11">
    <source>
        <dbReference type="ARBA" id="ARBA00047462"/>
    </source>
</evidence>
<evidence type="ECO:0000256" key="4">
    <source>
        <dbReference type="ARBA" id="ARBA00022535"/>
    </source>
</evidence>
<keyword evidence="6" id="KW-0547">Nucleotide-binding</keyword>
<dbReference type="InterPro" id="IPR000595">
    <property type="entry name" value="cNMP-bd_dom"/>
</dbReference>
<evidence type="ECO:0000313" key="15">
    <source>
        <dbReference type="EMBL" id="CAK0865880.1"/>
    </source>
</evidence>
<dbReference type="InterPro" id="IPR008271">
    <property type="entry name" value="Ser/Thr_kinase_AS"/>
</dbReference>
<evidence type="ECO:0000256" key="10">
    <source>
        <dbReference type="ARBA" id="ARBA00047298"/>
    </source>
</evidence>
<dbReference type="Gene3D" id="2.60.120.10">
    <property type="entry name" value="Jelly Rolls"/>
    <property type="match status" value="1"/>
</dbReference>
<dbReference type="EMBL" id="CAUYUJ010016494">
    <property type="protein sequence ID" value="CAK0865880.1"/>
    <property type="molecule type" value="Genomic_DNA"/>
</dbReference>
<dbReference type="SMART" id="SM00133">
    <property type="entry name" value="S_TK_X"/>
    <property type="match status" value="1"/>
</dbReference>
<dbReference type="InterPro" id="IPR018488">
    <property type="entry name" value="cNMP-bd_CS"/>
</dbReference>
<keyword evidence="16" id="KW-1185">Reference proteome</keyword>
<keyword evidence="8" id="KW-0067">ATP-binding</keyword>
<evidence type="ECO:0000259" key="12">
    <source>
        <dbReference type="PROSITE" id="PS50011"/>
    </source>
</evidence>
<evidence type="ECO:0000256" key="7">
    <source>
        <dbReference type="ARBA" id="ARBA00022777"/>
    </source>
</evidence>
<evidence type="ECO:0000256" key="6">
    <source>
        <dbReference type="ARBA" id="ARBA00022741"/>
    </source>
</evidence>
<keyword evidence="7" id="KW-0418">Kinase</keyword>
<evidence type="ECO:0000259" key="14">
    <source>
        <dbReference type="PROSITE" id="PS51285"/>
    </source>
</evidence>
<keyword evidence="9" id="KW-0142">cGMP-binding</keyword>
<feature type="domain" description="Protein kinase" evidence="12">
    <location>
        <begin position="136"/>
        <end position="393"/>
    </location>
</feature>
<dbReference type="PRINTS" id="PR00103">
    <property type="entry name" value="CAMPKINASE"/>
</dbReference>
<evidence type="ECO:0000256" key="5">
    <source>
        <dbReference type="ARBA" id="ARBA00022679"/>
    </source>
</evidence>
<evidence type="ECO:0000256" key="8">
    <source>
        <dbReference type="ARBA" id="ARBA00022840"/>
    </source>
</evidence>
<reference evidence="15" key="1">
    <citation type="submission" date="2023-10" db="EMBL/GenBank/DDBJ databases">
        <authorList>
            <person name="Chen Y."/>
            <person name="Shah S."/>
            <person name="Dougan E. K."/>
            <person name="Thang M."/>
            <person name="Chan C."/>
        </authorList>
    </citation>
    <scope>NUCLEOTIDE SEQUENCE [LARGE SCALE GENOMIC DNA]</scope>
</reference>
<dbReference type="PROSITE" id="PS51285">
    <property type="entry name" value="AGC_KINASE_CTER"/>
    <property type="match status" value="1"/>
</dbReference>
<sequence length="447" mass="50103">MLSNEKRKVAEALTEMTFSKDESIITQGEMGDAFFILYEGEVAVIKDGKQVSTLSAKVETKVAQYFGERALLNNEPRAATIKVISQTAKALTLDKSSFEILLGSIHGIMSEKAGGNGSARPSPVQKKHETVHMDDIELVGTLGVGAFGKVELREHKVTGKTYAVKMMSKGYIVKMRMQNNVINEKHILASVDSPFIIKLYNTSQTAQWIYFYLEPALGGELYVVYHRKCLHGSVAHARYYSASVVLAFEHLHVRHVVYRDLKPENLLLTAEGYLKLTDMGLAKFALGKTYTTCGTPEYFAPEVIRSTGQTRAVDWWTLGILIFEFMVGSAPFRAENDMAMYGKVLKGINYIQFPSKCDGASEEIIKAILKSEPSERLPMRAGGVNNLKQHRWYQDFDWDGLVSRALTPPYLPAVRSHTDLKNFSHVKAQKANHLEWKDDGSGWDKDF</sequence>
<evidence type="ECO:0000256" key="1">
    <source>
        <dbReference type="ARBA" id="ARBA00006352"/>
    </source>
</evidence>
<comment type="catalytic activity">
    <reaction evidence="11">
        <text>L-seryl-[protein] + ATP = O-phospho-L-seryl-[protein] + ADP + H(+)</text>
        <dbReference type="Rhea" id="RHEA:17989"/>
        <dbReference type="Rhea" id="RHEA-COMP:9863"/>
        <dbReference type="Rhea" id="RHEA-COMP:11604"/>
        <dbReference type="ChEBI" id="CHEBI:15378"/>
        <dbReference type="ChEBI" id="CHEBI:29999"/>
        <dbReference type="ChEBI" id="CHEBI:30616"/>
        <dbReference type="ChEBI" id="CHEBI:83421"/>
        <dbReference type="ChEBI" id="CHEBI:456216"/>
        <dbReference type="EC" id="2.7.11.12"/>
    </reaction>
</comment>
<dbReference type="SUPFAM" id="SSF56112">
    <property type="entry name" value="Protein kinase-like (PK-like)"/>
    <property type="match status" value="1"/>
</dbReference>
<comment type="similarity">
    <text evidence="1">Belongs to the protein kinase superfamily. AGC Ser/Thr protein kinase family. cGMP subfamily.</text>
</comment>
<dbReference type="Proteomes" id="UP001189429">
    <property type="component" value="Unassembled WGS sequence"/>
</dbReference>
<evidence type="ECO:0000256" key="9">
    <source>
        <dbReference type="ARBA" id="ARBA00022992"/>
    </source>
</evidence>
<dbReference type="InterPro" id="IPR000719">
    <property type="entry name" value="Prot_kinase_dom"/>
</dbReference>
<gene>
    <name evidence="15" type="ORF">PCOR1329_LOCUS53287</name>
</gene>
<dbReference type="Gene3D" id="3.30.200.20">
    <property type="entry name" value="Phosphorylase Kinase, domain 1"/>
    <property type="match status" value="1"/>
</dbReference>
<dbReference type="PANTHER" id="PTHR24353">
    <property type="entry name" value="CYCLIC NUCLEOTIDE-DEPENDENT PROTEIN KINASE"/>
    <property type="match status" value="1"/>
</dbReference>
<dbReference type="EC" id="2.7.11.12" evidence="2"/>
<proteinExistence type="inferred from homology"/>
<dbReference type="InterPro" id="IPR011009">
    <property type="entry name" value="Kinase-like_dom_sf"/>
</dbReference>
<feature type="domain" description="Cyclic nucleotide-binding" evidence="13">
    <location>
        <begin position="1"/>
        <end position="103"/>
    </location>
</feature>
<name>A0ABN9UZW0_9DINO</name>
<evidence type="ECO:0000256" key="2">
    <source>
        <dbReference type="ARBA" id="ARBA00012428"/>
    </source>
</evidence>
<dbReference type="CDD" id="cd00038">
    <property type="entry name" value="CAP_ED"/>
    <property type="match status" value="1"/>
</dbReference>
<dbReference type="SMART" id="SM00100">
    <property type="entry name" value="cNMP"/>
    <property type="match status" value="1"/>
</dbReference>
<dbReference type="InterPro" id="IPR014710">
    <property type="entry name" value="RmlC-like_jellyroll"/>
</dbReference>
<dbReference type="PROSITE" id="PS50011">
    <property type="entry name" value="PROTEIN_KINASE_DOM"/>
    <property type="match status" value="1"/>
</dbReference>
<keyword evidence="5" id="KW-0808">Transferase</keyword>
<accession>A0ABN9UZW0</accession>